<dbReference type="EC" id="5.1.3.2" evidence="2"/>
<dbReference type="AlphaFoldDB" id="A0A645HNQ8"/>
<dbReference type="PANTHER" id="PTHR43725:SF53">
    <property type="entry name" value="UDP-ARABINOSE 4-EPIMERASE 1"/>
    <property type="match status" value="1"/>
</dbReference>
<evidence type="ECO:0000313" key="2">
    <source>
        <dbReference type="EMBL" id="MPN37744.1"/>
    </source>
</evidence>
<comment type="similarity">
    <text evidence="1">Belongs to the NAD(P)-dependent epimerase/dehydratase family.</text>
</comment>
<organism evidence="2">
    <name type="scientific">bioreactor metagenome</name>
    <dbReference type="NCBI Taxonomy" id="1076179"/>
    <lineage>
        <taxon>unclassified sequences</taxon>
        <taxon>metagenomes</taxon>
        <taxon>ecological metagenomes</taxon>
    </lineage>
</organism>
<accession>A0A645HNQ8</accession>
<protein>
    <submittedName>
        <fullName evidence="2">UDP-glucose 4-epimerase</fullName>
        <ecNumber evidence="2">5.1.3.2</ecNumber>
    </submittedName>
</protein>
<reference evidence="2" key="1">
    <citation type="submission" date="2019-08" db="EMBL/GenBank/DDBJ databases">
        <authorList>
            <person name="Kucharzyk K."/>
            <person name="Murdoch R.W."/>
            <person name="Higgins S."/>
            <person name="Loffler F."/>
        </authorList>
    </citation>
    <scope>NUCLEOTIDE SEQUENCE</scope>
</reference>
<dbReference type="EMBL" id="VSSQ01092579">
    <property type="protein sequence ID" value="MPN37744.1"/>
    <property type="molecule type" value="Genomic_DNA"/>
</dbReference>
<dbReference type="InterPro" id="IPR036291">
    <property type="entry name" value="NAD(P)-bd_dom_sf"/>
</dbReference>
<gene>
    <name evidence="2" type="primary">galE_33</name>
    <name evidence="2" type="ORF">SDC9_185265</name>
</gene>
<evidence type="ECO:0000256" key="1">
    <source>
        <dbReference type="ARBA" id="ARBA00007637"/>
    </source>
</evidence>
<dbReference type="SUPFAM" id="SSF51735">
    <property type="entry name" value="NAD(P)-binding Rossmann-fold domains"/>
    <property type="match status" value="1"/>
</dbReference>
<dbReference type="GO" id="GO:0003978">
    <property type="term" value="F:UDP-glucose 4-epimerase activity"/>
    <property type="evidence" value="ECO:0007669"/>
    <property type="project" value="UniProtKB-EC"/>
</dbReference>
<dbReference type="Gene3D" id="3.90.25.10">
    <property type="entry name" value="UDP-galactose 4-epimerase, domain 1"/>
    <property type="match status" value="1"/>
</dbReference>
<comment type="caution">
    <text evidence="2">The sequence shown here is derived from an EMBL/GenBank/DDBJ whole genome shotgun (WGS) entry which is preliminary data.</text>
</comment>
<sequence length="71" mass="8065">MKKVIDIARKVTNHPIPAQVVERRAGDPAVLIASSEKATKELGWSPKFNSIETILETAWNWHKNHLKGYED</sequence>
<name>A0A645HNQ8_9ZZZZ</name>
<dbReference type="GO" id="GO:0033499">
    <property type="term" value="P:galactose catabolic process via UDP-galactose, Leloir pathway"/>
    <property type="evidence" value="ECO:0007669"/>
    <property type="project" value="TreeGrafter"/>
</dbReference>
<keyword evidence="2" id="KW-0413">Isomerase</keyword>
<proteinExistence type="inferred from homology"/>
<dbReference type="PANTHER" id="PTHR43725">
    <property type="entry name" value="UDP-GLUCOSE 4-EPIMERASE"/>
    <property type="match status" value="1"/>
</dbReference>